<dbReference type="PANTHER" id="PTHR43214:SF44">
    <property type="entry name" value="TWO-COMPONENT RESPONSE REGULATOR"/>
    <property type="match status" value="1"/>
</dbReference>
<dbReference type="Pfam" id="PF00196">
    <property type="entry name" value="GerE"/>
    <property type="match status" value="1"/>
</dbReference>
<dbReference type="GO" id="GO:0000160">
    <property type="term" value="P:phosphorelay signal transduction system"/>
    <property type="evidence" value="ECO:0007669"/>
    <property type="project" value="InterPro"/>
</dbReference>
<dbReference type="InterPro" id="IPR016032">
    <property type="entry name" value="Sig_transdc_resp-reg_C-effctor"/>
</dbReference>
<evidence type="ECO:0000256" key="1">
    <source>
        <dbReference type="ARBA" id="ARBA00023125"/>
    </source>
</evidence>
<dbReference type="Gene3D" id="3.40.50.2300">
    <property type="match status" value="1"/>
</dbReference>
<dbReference type="SUPFAM" id="SSF52172">
    <property type="entry name" value="CheY-like"/>
    <property type="match status" value="1"/>
</dbReference>
<keyword evidence="6" id="KW-1185">Reference proteome</keyword>
<dbReference type="SMART" id="SM00448">
    <property type="entry name" value="REC"/>
    <property type="match status" value="1"/>
</dbReference>
<dbReference type="SMART" id="SM00421">
    <property type="entry name" value="HTH_LUXR"/>
    <property type="match status" value="1"/>
</dbReference>
<dbReference type="PRINTS" id="PR00038">
    <property type="entry name" value="HTHLUXR"/>
</dbReference>
<dbReference type="SUPFAM" id="SSF46894">
    <property type="entry name" value="C-terminal effector domain of the bipartite response regulators"/>
    <property type="match status" value="1"/>
</dbReference>
<evidence type="ECO:0000313" key="5">
    <source>
        <dbReference type="EMBL" id="NMN00316.1"/>
    </source>
</evidence>
<feature type="domain" description="HTH luxR-type" evidence="3">
    <location>
        <begin position="146"/>
        <end position="211"/>
    </location>
</feature>
<sequence>MSEAGSAHGGVTLGIVDNDAMVLRFLNRLFAPETVPIRVLWTVDNGAAALDLCGNAADRPQVVLTDLAMPHMDGMQLAKALHVRHPDLRIVAMAGFRITQTPEELHAAGIGAAVGKDVDPLRLVHVIGAAAGDDAVAHWDPNSGAWRTARSPLTGTETAVLRMYAEGKTTNAIAHQLGISVSTVKVHLRGSYAKLGVSSRPEAVAKCVREGLI</sequence>
<name>A0A7Y0F1K0_9BIFI</name>
<dbReference type="PROSITE" id="PS50043">
    <property type="entry name" value="HTH_LUXR_2"/>
    <property type="match status" value="1"/>
</dbReference>
<dbReference type="InterPro" id="IPR001789">
    <property type="entry name" value="Sig_transdc_resp-reg_receiver"/>
</dbReference>
<dbReference type="InterPro" id="IPR011006">
    <property type="entry name" value="CheY-like_superfamily"/>
</dbReference>
<dbReference type="CDD" id="cd06170">
    <property type="entry name" value="LuxR_C_like"/>
    <property type="match status" value="1"/>
</dbReference>
<dbReference type="GO" id="GO:0006355">
    <property type="term" value="P:regulation of DNA-templated transcription"/>
    <property type="evidence" value="ECO:0007669"/>
    <property type="project" value="InterPro"/>
</dbReference>
<evidence type="ECO:0000259" key="3">
    <source>
        <dbReference type="PROSITE" id="PS50043"/>
    </source>
</evidence>
<accession>A0A7Y0F1K0</accession>
<keyword evidence="2" id="KW-0597">Phosphoprotein</keyword>
<organism evidence="5 6">
    <name type="scientific">Bifidobacterium moraviense</name>
    <dbReference type="NCBI Taxonomy" id="2675323"/>
    <lineage>
        <taxon>Bacteria</taxon>
        <taxon>Bacillati</taxon>
        <taxon>Actinomycetota</taxon>
        <taxon>Actinomycetes</taxon>
        <taxon>Bifidobacteriales</taxon>
        <taxon>Bifidobacteriaceae</taxon>
        <taxon>Bifidobacterium</taxon>
    </lineage>
</organism>
<dbReference type="InterPro" id="IPR036388">
    <property type="entry name" value="WH-like_DNA-bd_sf"/>
</dbReference>
<gene>
    <name evidence="5" type="ORF">G1C96_0894</name>
</gene>
<proteinExistence type="predicted"/>
<dbReference type="InterPro" id="IPR000792">
    <property type="entry name" value="Tscrpt_reg_LuxR_C"/>
</dbReference>
<dbReference type="GO" id="GO:0003677">
    <property type="term" value="F:DNA binding"/>
    <property type="evidence" value="ECO:0007669"/>
    <property type="project" value="UniProtKB-KW"/>
</dbReference>
<dbReference type="PANTHER" id="PTHR43214">
    <property type="entry name" value="TWO-COMPONENT RESPONSE REGULATOR"/>
    <property type="match status" value="1"/>
</dbReference>
<dbReference type="RefSeq" id="WP_169275473.1">
    <property type="nucleotide sequence ID" value="NZ_JAAIIH010000004.1"/>
</dbReference>
<feature type="modified residue" description="4-aspartylphosphate" evidence="2">
    <location>
        <position position="66"/>
    </location>
</feature>
<dbReference type="Gene3D" id="1.10.10.10">
    <property type="entry name" value="Winged helix-like DNA-binding domain superfamily/Winged helix DNA-binding domain"/>
    <property type="match status" value="1"/>
</dbReference>
<evidence type="ECO:0000256" key="2">
    <source>
        <dbReference type="PROSITE-ProRule" id="PRU00169"/>
    </source>
</evidence>
<dbReference type="AlphaFoldDB" id="A0A7Y0F1K0"/>
<protein>
    <submittedName>
        <fullName evidence="5">DNA-binding response regulator</fullName>
    </submittedName>
</protein>
<reference evidence="5 6" key="1">
    <citation type="submission" date="2020-02" db="EMBL/GenBank/DDBJ databases">
        <title>Characterization of phylogenetic diversity of novel bifidobacterial species isolated in Czech ZOOs.</title>
        <authorList>
            <person name="Lugli G.A."/>
            <person name="Vera N.B."/>
            <person name="Ventura M."/>
        </authorList>
    </citation>
    <scope>NUCLEOTIDE SEQUENCE [LARGE SCALE GENOMIC DNA]</scope>
    <source>
        <strain evidence="5 6">DSM 109958</strain>
    </source>
</reference>
<comment type="caution">
    <text evidence="5">The sequence shown here is derived from an EMBL/GenBank/DDBJ whole genome shotgun (WGS) entry which is preliminary data.</text>
</comment>
<dbReference type="InterPro" id="IPR039420">
    <property type="entry name" value="WalR-like"/>
</dbReference>
<dbReference type="Proteomes" id="UP000588277">
    <property type="component" value="Unassembled WGS sequence"/>
</dbReference>
<dbReference type="Pfam" id="PF00072">
    <property type="entry name" value="Response_reg"/>
    <property type="match status" value="1"/>
</dbReference>
<keyword evidence="1 5" id="KW-0238">DNA-binding</keyword>
<evidence type="ECO:0000259" key="4">
    <source>
        <dbReference type="PROSITE" id="PS50110"/>
    </source>
</evidence>
<feature type="domain" description="Response regulatory" evidence="4">
    <location>
        <begin position="12"/>
        <end position="131"/>
    </location>
</feature>
<dbReference type="PROSITE" id="PS50110">
    <property type="entry name" value="RESPONSE_REGULATORY"/>
    <property type="match status" value="1"/>
</dbReference>
<dbReference type="EMBL" id="JAAIIH010000004">
    <property type="protein sequence ID" value="NMN00316.1"/>
    <property type="molecule type" value="Genomic_DNA"/>
</dbReference>
<evidence type="ECO:0000313" key="6">
    <source>
        <dbReference type="Proteomes" id="UP000588277"/>
    </source>
</evidence>